<name>A0A4Z0NK64_9HYPH</name>
<dbReference type="PANTHER" id="PTHR39342:SF1">
    <property type="entry name" value="UPF0283 MEMBRANE PROTEIN YCJF"/>
    <property type="match status" value="1"/>
</dbReference>
<feature type="transmembrane region" description="Helical" evidence="9">
    <location>
        <begin position="68"/>
        <end position="88"/>
    </location>
</feature>
<dbReference type="EMBL" id="SRLB01000019">
    <property type="protein sequence ID" value="TGD96454.1"/>
    <property type="molecule type" value="Genomic_DNA"/>
</dbReference>
<feature type="compositionally biased region" description="Basic and acidic residues" evidence="8">
    <location>
        <begin position="344"/>
        <end position="353"/>
    </location>
</feature>
<evidence type="ECO:0000256" key="3">
    <source>
        <dbReference type="ARBA" id="ARBA00022475"/>
    </source>
</evidence>
<reference evidence="10 11" key="1">
    <citation type="submission" date="2019-04" db="EMBL/GenBank/DDBJ databases">
        <authorList>
            <person name="Feng G."/>
            <person name="Zhu H."/>
        </authorList>
    </citation>
    <scope>NUCLEOTIDE SEQUENCE [LARGE SCALE GENOMIC DNA]</scope>
    <source>
        <strain evidence="10 11">6HR-1</strain>
    </source>
</reference>
<gene>
    <name evidence="10" type="ORF">EU555_23650</name>
</gene>
<evidence type="ECO:0000256" key="1">
    <source>
        <dbReference type="ARBA" id="ARBA00004429"/>
    </source>
</evidence>
<dbReference type="PANTHER" id="PTHR39342">
    <property type="entry name" value="UPF0283 MEMBRANE PROTEIN YCJF"/>
    <property type="match status" value="1"/>
</dbReference>
<dbReference type="GO" id="GO:0005886">
    <property type="term" value="C:plasma membrane"/>
    <property type="evidence" value="ECO:0007669"/>
    <property type="project" value="UniProtKB-SubCell"/>
</dbReference>
<dbReference type="NCBIfam" id="TIGR01620">
    <property type="entry name" value="hyp_HI0043"/>
    <property type="match status" value="1"/>
</dbReference>
<evidence type="ECO:0000256" key="2">
    <source>
        <dbReference type="ARBA" id="ARBA00008255"/>
    </source>
</evidence>
<evidence type="ECO:0000256" key="7">
    <source>
        <dbReference type="ARBA" id="ARBA00023136"/>
    </source>
</evidence>
<keyword evidence="7 9" id="KW-0472">Membrane</keyword>
<dbReference type="InterPro" id="IPR021147">
    <property type="entry name" value="DUF697"/>
</dbReference>
<evidence type="ECO:0000256" key="4">
    <source>
        <dbReference type="ARBA" id="ARBA00022519"/>
    </source>
</evidence>
<evidence type="ECO:0000313" key="10">
    <source>
        <dbReference type="EMBL" id="TGD96454.1"/>
    </source>
</evidence>
<keyword evidence="4" id="KW-0997">Cell inner membrane</keyword>
<comment type="caution">
    <text evidence="10">The sequence shown here is derived from an EMBL/GenBank/DDBJ whole genome shotgun (WGS) entry which is preliminary data.</text>
</comment>
<keyword evidence="5 9" id="KW-0812">Transmembrane</keyword>
<proteinExistence type="inferred from homology"/>
<accession>A0A4Z0NK64</accession>
<feature type="transmembrane region" description="Helical" evidence="9">
    <location>
        <begin position="100"/>
        <end position="122"/>
    </location>
</feature>
<keyword evidence="11" id="KW-1185">Reference proteome</keyword>
<dbReference type="InterPro" id="IPR006507">
    <property type="entry name" value="UPF0283"/>
</dbReference>
<organism evidence="10 11">
    <name type="scientific">Methylobacterium nonmethylotrophicum</name>
    <dbReference type="NCBI Taxonomy" id="1141884"/>
    <lineage>
        <taxon>Bacteria</taxon>
        <taxon>Pseudomonadati</taxon>
        <taxon>Pseudomonadota</taxon>
        <taxon>Alphaproteobacteria</taxon>
        <taxon>Hyphomicrobiales</taxon>
        <taxon>Methylobacteriaceae</taxon>
        <taxon>Methylobacterium</taxon>
    </lineage>
</organism>
<dbReference type="OrthoDB" id="9816060at2"/>
<dbReference type="Pfam" id="PF05128">
    <property type="entry name" value="DUF697"/>
    <property type="match status" value="1"/>
</dbReference>
<evidence type="ECO:0000256" key="9">
    <source>
        <dbReference type="SAM" id="Phobius"/>
    </source>
</evidence>
<dbReference type="Proteomes" id="UP000297535">
    <property type="component" value="Unassembled WGS sequence"/>
</dbReference>
<keyword evidence="3" id="KW-1003">Cell membrane</keyword>
<evidence type="ECO:0000256" key="6">
    <source>
        <dbReference type="ARBA" id="ARBA00022989"/>
    </source>
</evidence>
<comment type="similarity">
    <text evidence="2">Belongs to the UPF0283 family.</text>
</comment>
<dbReference type="RefSeq" id="WP_135417676.1">
    <property type="nucleotide sequence ID" value="NZ_SRLB01000019.1"/>
</dbReference>
<feature type="region of interest" description="Disordered" evidence="8">
    <location>
        <begin position="329"/>
        <end position="353"/>
    </location>
</feature>
<evidence type="ECO:0000256" key="8">
    <source>
        <dbReference type="SAM" id="MobiDB-lite"/>
    </source>
</evidence>
<dbReference type="AlphaFoldDB" id="A0A4Z0NK64"/>
<evidence type="ECO:0000313" key="11">
    <source>
        <dbReference type="Proteomes" id="UP000297535"/>
    </source>
</evidence>
<comment type="subcellular location">
    <subcellularLocation>
        <location evidence="1">Cell inner membrane</location>
        <topology evidence="1">Multi-pass membrane protein</topology>
    </subcellularLocation>
</comment>
<protein>
    <submittedName>
        <fullName evidence="10">TIGR01620 family protein</fullName>
    </submittedName>
</protein>
<keyword evidence="6 9" id="KW-1133">Transmembrane helix</keyword>
<sequence>MTHTPTPQGPKPRAFRLPPAGTETAAPPSPGTETALPDGIRVVEEPFEIVEAADGVAVPVAPRPRAPWATLLLSALGGLASLGIGLAVERLIADLFSAAPWLGIVALVLLAVAVVALLAIVWREVAGVLRERRIEALRGDALDALRSRDHSAAKAVVRSLSALYAERPAMGAARARLAALDDQILDVEDRIGIAEAELLSALDRSAKAAVAEAAKQVSAVTALSPRAIVDVGFVIFAAVRLLRRIATIYGGRPGLFGFLRLARAALAHLAVTGSVAVGDSLVQQVLGLGVAARISAKLGEGVLNGLMTARFGLAALAVCRPLPFTREPPPRLGDVAGELLRGGGDTEGRDGSR</sequence>
<evidence type="ECO:0000256" key="5">
    <source>
        <dbReference type="ARBA" id="ARBA00022692"/>
    </source>
</evidence>
<feature type="region of interest" description="Disordered" evidence="8">
    <location>
        <begin position="1"/>
        <end position="36"/>
    </location>
</feature>